<dbReference type="InterPro" id="IPR038752">
    <property type="entry name" value="IQCH"/>
</dbReference>
<name>A0A8C2HEM3_CYPCA</name>
<protein>
    <submittedName>
        <fullName evidence="2">IQ motif containing H</fullName>
    </submittedName>
</protein>
<reference evidence="2" key="1">
    <citation type="submission" date="2025-08" db="UniProtKB">
        <authorList>
            <consortium name="Ensembl"/>
        </authorList>
    </citation>
    <scope>IDENTIFICATION</scope>
</reference>
<evidence type="ECO:0000259" key="1">
    <source>
        <dbReference type="Pfam" id="PF24923"/>
    </source>
</evidence>
<proteinExistence type="predicted"/>
<evidence type="ECO:0000313" key="3">
    <source>
        <dbReference type="Proteomes" id="UP000694701"/>
    </source>
</evidence>
<feature type="domain" description="IQCH-like ATP-grasp" evidence="1">
    <location>
        <begin position="411"/>
        <end position="672"/>
    </location>
</feature>
<sequence length="803" mass="90490">MADVLKNKDEVGHILVQVQDDLRQLKKNLVRLTVQENGEVLDIQALDVAISRTEHGIRVYKSISVPAAVSKYPFTIAKGQIDPEDPDYCRFKKQYCLYWGAIVEALDQLQRMLLDFAVPLARVCGERLAACVQSGELDWRDSRGRLAHVEKLLSVLENRDEVWDLMCQPGQRYKGIEGHQAAAVRIQTCWRRYSAHTAYLLQLRPKWAAQVIAISLLKHAKLGHLKKSLQASRIRQLENYRIRAESLAANWKHITSAKRTIIHVPSLGYSQHQRLSLRGFDVLQNTQMGRLCDIRDENVEVIYVSPVCLGKDVLQYYTRLLGLQTAIELGDASAPESHCSKRFTVLMPEALEYFPTRNMCLASLLKYSPRTLQRIKNLIQGKQVYMISGVTCIDDLAVADELKVPLLGTEPAVTQLYSTKSGGRRIFSSAGVDMPPGKWDIYTLEQLHEGLARLMTEHMEVQRWLFKIDSEVGGRGTACCDACHLKCRPWAQQEFSRYGPEQWRTSQSQIKFLEEVPHLLASYAHPANTSCYATWTCFLEHFLREGGVIEAFPPSDSVTCLTVDLLVEPGGDVCMLSCGDQLRGPSGLEVVGCTVPQTSICPDVLHTICTRVGQACQQRSIMGHISLDLVTFLDPSNLEQQVWAIDLDLGYSNQLAMTQLMLMMTRGTLDCRTSKLEVPPPVRDVKPRLLQTQLKPLTNRFAVMCTRLLHTNLSLVYYSTFFLMCKAQGIGYDVKARQGTVFALHDSRDRRSLGMLTISEDLQGALLTFARNLSIIHQEISAPNMQGANNFKVCGCRFFLTYS</sequence>
<dbReference type="PANTHER" id="PTHR14465:SF0">
    <property type="entry name" value="IQ DOMAIN-CONTAINING PROTEIN H"/>
    <property type="match status" value="1"/>
</dbReference>
<dbReference type="AlphaFoldDB" id="A0A8C2HEM3"/>
<organism evidence="2 3">
    <name type="scientific">Cyprinus carpio</name>
    <name type="common">Common carp</name>
    <dbReference type="NCBI Taxonomy" id="7962"/>
    <lineage>
        <taxon>Eukaryota</taxon>
        <taxon>Metazoa</taxon>
        <taxon>Chordata</taxon>
        <taxon>Craniata</taxon>
        <taxon>Vertebrata</taxon>
        <taxon>Euteleostomi</taxon>
        <taxon>Actinopterygii</taxon>
        <taxon>Neopterygii</taxon>
        <taxon>Teleostei</taxon>
        <taxon>Ostariophysi</taxon>
        <taxon>Cypriniformes</taxon>
        <taxon>Cyprinidae</taxon>
        <taxon>Cyprininae</taxon>
        <taxon>Cyprinus</taxon>
    </lineage>
</organism>
<dbReference type="Ensembl" id="ENSCCRT00020043196.1">
    <property type="protein sequence ID" value="ENSCCRP00020039577.1"/>
    <property type="gene ID" value="ENSCCRG00020017583.1"/>
</dbReference>
<dbReference type="InterPro" id="IPR056855">
    <property type="entry name" value="ATP-grasp_IQCH"/>
</dbReference>
<evidence type="ECO:0000313" key="2">
    <source>
        <dbReference type="Ensembl" id="ENSCCRP00020039577.1"/>
    </source>
</evidence>
<dbReference type="Proteomes" id="UP000694701">
    <property type="component" value="Unplaced"/>
</dbReference>
<dbReference type="PANTHER" id="PTHR14465">
    <property type="entry name" value="IQ DOMAIN-CONTAINING PROTEIN H"/>
    <property type="match status" value="1"/>
</dbReference>
<accession>A0A8C2HEM3</accession>
<dbReference type="Pfam" id="PF24923">
    <property type="entry name" value="ATP-grasp_IQCH"/>
    <property type="match status" value="1"/>
</dbReference>